<organism evidence="1 2">
    <name type="scientific">Kibdelosporangium aridum</name>
    <dbReference type="NCBI Taxonomy" id="2030"/>
    <lineage>
        <taxon>Bacteria</taxon>
        <taxon>Bacillati</taxon>
        <taxon>Actinomycetota</taxon>
        <taxon>Actinomycetes</taxon>
        <taxon>Pseudonocardiales</taxon>
        <taxon>Pseudonocardiaceae</taxon>
        <taxon>Kibdelosporangium</taxon>
    </lineage>
</organism>
<name>A0A1Y5Y648_KIBAR</name>
<evidence type="ECO:0000313" key="1">
    <source>
        <dbReference type="EMBL" id="SMD26324.1"/>
    </source>
</evidence>
<dbReference type="OrthoDB" id="2065409at2"/>
<sequence length="47" mass="5176">MFLFTLRISLSGKAFHRVYSSQSQKAFFAGHVAAFTELGGVPADDIR</sequence>
<dbReference type="RefSeq" id="WP_160097259.1">
    <property type="nucleotide sequence ID" value="NZ_FWXV01000014.1"/>
</dbReference>
<dbReference type="Proteomes" id="UP000192674">
    <property type="component" value="Unassembled WGS sequence"/>
</dbReference>
<gene>
    <name evidence="1" type="ORF">SAMN05661093_09907</name>
</gene>
<reference evidence="1 2" key="1">
    <citation type="submission" date="2017-04" db="EMBL/GenBank/DDBJ databases">
        <authorList>
            <person name="Afonso C.L."/>
            <person name="Miller P.J."/>
            <person name="Scott M.A."/>
            <person name="Spackman E."/>
            <person name="Goraichik I."/>
            <person name="Dimitrov K.M."/>
            <person name="Suarez D.L."/>
            <person name="Swayne D.E."/>
        </authorList>
    </citation>
    <scope>NUCLEOTIDE SEQUENCE [LARGE SCALE GENOMIC DNA]</scope>
    <source>
        <strain evidence="1 2">DSM 43828</strain>
    </source>
</reference>
<protein>
    <submittedName>
        <fullName evidence="1">Uncharacterized protein</fullName>
    </submittedName>
</protein>
<keyword evidence="2" id="KW-1185">Reference proteome</keyword>
<evidence type="ECO:0000313" key="2">
    <source>
        <dbReference type="Proteomes" id="UP000192674"/>
    </source>
</evidence>
<dbReference type="EMBL" id="FWXV01000014">
    <property type="protein sequence ID" value="SMD26324.1"/>
    <property type="molecule type" value="Genomic_DNA"/>
</dbReference>
<dbReference type="AlphaFoldDB" id="A0A1Y5Y648"/>
<proteinExistence type="predicted"/>
<accession>A0A1Y5Y648</accession>